<dbReference type="SUPFAM" id="SSF52151">
    <property type="entry name" value="FabD/lysophospholipase-like"/>
    <property type="match status" value="1"/>
</dbReference>
<reference evidence="3 4" key="1">
    <citation type="journal article" date="2023" name="G3 (Bethesda)">
        <title>A chromosome-level genome assembly of Zasmidium syzygii isolated from banana leaves.</title>
        <authorList>
            <person name="van Westerhoven A.C."/>
            <person name="Mehrabi R."/>
            <person name="Talebi R."/>
            <person name="Steentjes M.B.F."/>
            <person name="Corcolon B."/>
            <person name="Chong P.A."/>
            <person name="Kema G.H.J."/>
            <person name="Seidl M.F."/>
        </authorList>
    </citation>
    <scope>NUCLEOTIDE SEQUENCE [LARGE SCALE GENOMIC DNA]</scope>
    <source>
        <strain evidence="3 4">P124</strain>
    </source>
</reference>
<dbReference type="InterPro" id="IPR001227">
    <property type="entry name" value="Ac_transferase_dom_sf"/>
</dbReference>
<dbReference type="EMBL" id="JAXOVC010000001">
    <property type="protein sequence ID" value="KAK4508763.1"/>
    <property type="molecule type" value="Genomic_DNA"/>
</dbReference>
<dbReference type="SUPFAM" id="SSF55048">
    <property type="entry name" value="Probable ACP-binding domain of malonyl-CoA ACP transacylase"/>
    <property type="match status" value="1"/>
</dbReference>
<dbReference type="CDD" id="cd00833">
    <property type="entry name" value="PKS"/>
    <property type="match status" value="1"/>
</dbReference>
<evidence type="ECO:0000256" key="1">
    <source>
        <dbReference type="SAM" id="MobiDB-lite"/>
    </source>
</evidence>
<organism evidence="3 4">
    <name type="scientific">Zasmidium cellare</name>
    <name type="common">Wine cellar mold</name>
    <name type="synonym">Racodium cellare</name>
    <dbReference type="NCBI Taxonomy" id="395010"/>
    <lineage>
        <taxon>Eukaryota</taxon>
        <taxon>Fungi</taxon>
        <taxon>Dikarya</taxon>
        <taxon>Ascomycota</taxon>
        <taxon>Pezizomycotina</taxon>
        <taxon>Dothideomycetes</taxon>
        <taxon>Dothideomycetidae</taxon>
        <taxon>Mycosphaerellales</taxon>
        <taxon>Mycosphaerellaceae</taxon>
        <taxon>Zasmidium</taxon>
    </lineage>
</organism>
<keyword evidence="4" id="KW-1185">Reference proteome</keyword>
<dbReference type="Gene3D" id="3.40.47.10">
    <property type="match status" value="1"/>
</dbReference>
<dbReference type="SMART" id="SM00827">
    <property type="entry name" value="PKS_AT"/>
    <property type="match status" value="1"/>
</dbReference>
<dbReference type="InterPro" id="IPR016035">
    <property type="entry name" value="Acyl_Trfase/lysoPLipase"/>
</dbReference>
<dbReference type="Proteomes" id="UP001305779">
    <property type="component" value="Unassembled WGS sequence"/>
</dbReference>
<feature type="domain" description="Ketosynthase family 3 (KS3)" evidence="2">
    <location>
        <begin position="1"/>
        <end position="199"/>
    </location>
</feature>
<dbReference type="Pfam" id="PF16197">
    <property type="entry name" value="KAsynt_C_assoc"/>
    <property type="match status" value="1"/>
</dbReference>
<dbReference type="Pfam" id="PF00698">
    <property type="entry name" value="Acyl_transf_1"/>
    <property type="match status" value="1"/>
</dbReference>
<dbReference type="InterPro" id="IPR020841">
    <property type="entry name" value="PKS_Beta-ketoAc_synthase_dom"/>
</dbReference>
<evidence type="ECO:0000313" key="3">
    <source>
        <dbReference type="EMBL" id="KAK4508763.1"/>
    </source>
</evidence>
<comment type="caution">
    <text evidence="3">The sequence shown here is derived from an EMBL/GenBank/DDBJ whole genome shotgun (WGS) entry which is preliminary data.</text>
</comment>
<protein>
    <recommendedName>
        <fullName evidence="2">Ketosynthase family 3 (KS3) domain-containing protein</fullName>
    </recommendedName>
</protein>
<gene>
    <name evidence="3" type="ORF">PRZ48_002502</name>
</gene>
<dbReference type="InterPro" id="IPR016036">
    <property type="entry name" value="Malonyl_transacylase_ACP-bd"/>
</dbReference>
<feature type="compositionally biased region" description="Basic and acidic residues" evidence="1">
    <location>
        <begin position="241"/>
        <end position="250"/>
    </location>
</feature>
<sequence length="639" mass="68504">MSIVSATNLILFPPTFVALANLGRAIADGDNIRAVIRGSALNQDGKTPTITSPSVDAQIALMRSCYRQAGLDPKDTTYVEAHMTGTQVGDPIEAEAISAVFARDRPPGDPVLVGSVKTIIGHTEATSGLAGVMKAVLVVEKGLIPPNANFERPNPAIDLDRLNVKVPTEVTEWPQGVPRRVSVNNFGFGGANAHVIIEAFDSNDVRMRPLEPATVTRGLQGLPDVNGFHGSHPLNGGSGGESEHDRDSPKVARTAFTSANRVGSHELTNGAATVNAELNGSANPISRIFVLSSKDSSVTDSMRSNLASWLECKRKAGEDIDLASLSYTLAERRSRLPSRCAVAADSVKSLVTALNENKKATITRDAPRIGFVFNGQGGQWHAMGRELFAYGEFAQAMQEADAILEGLGATWSLIDELHKDQENSRVQQPAYSQPLCTVLQLALVRLLKSWGIEPHAMVSHSSGEAAAAFCAGALTFSEALGVIYYRGLLTEKHQHASQRKGAMLAAGISSSTAQLYLESLGPGRAVVACINSPESVTISGDEDAVVEIEALLVRDGHFARRLKIDAAYHSHHMLAMAEEYMVLLTQIVKPKHGKMDKIYGCPVTGDLLHDKGDLGPAHWVQNLTQPVLFSSALENMWTY</sequence>
<dbReference type="InterPro" id="IPR050091">
    <property type="entry name" value="PKS_NRPS_Biosynth_Enz"/>
</dbReference>
<dbReference type="PANTHER" id="PTHR43775">
    <property type="entry name" value="FATTY ACID SYNTHASE"/>
    <property type="match status" value="1"/>
</dbReference>
<proteinExistence type="predicted"/>
<dbReference type="SMART" id="SM00825">
    <property type="entry name" value="PKS_KS"/>
    <property type="match status" value="1"/>
</dbReference>
<dbReference type="Pfam" id="PF02801">
    <property type="entry name" value="Ketoacyl-synt_C"/>
    <property type="match status" value="1"/>
</dbReference>
<dbReference type="SUPFAM" id="SSF53901">
    <property type="entry name" value="Thiolase-like"/>
    <property type="match status" value="1"/>
</dbReference>
<accession>A0ABR0F7E4</accession>
<name>A0ABR0F7E4_ZASCE</name>
<dbReference type="InterPro" id="IPR032821">
    <property type="entry name" value="PKS_assoc"/>
</dbReference>
<dbReference type="PROSITE" id="PS52004">
    <property type="entry name" value="KS3_2"/>
    <property type="match status" value="1"/>
</dbReference>
<feature type="region of interest" description="Disordered" evidence="1">
    <location>
        <begin position="227"/>
        <end position="250"/>
    </location>
</feature>
<dbReference type="PANTHER" id="PTHR43775:SF29">
    <property type="entry name" value="ASPERFURANONE POLYKETIDE SYNTHASE AFOG-RELATED"/>
    <property type="match status" value="1"/>
</dbReference>
<dbReference type="Pfam" id="PF22621">
    <property type="entry name" value="CurL-like_PKS_C"/>
    <property type="match status" value="1"/>
</dbReference>
<evidence type="ECO:0000259" key="2">
    <source>
        <dbReference type="PROSITE" id="PS52004"/>
    </source>
</evidence>
<dbReference type="InterPro" id="IPR014031">
    <property type="entry name" value="Ketoacyl_synth_C"/>
</dbReference>
<dbReference type="Gene3D" id="3.40.366.10">
    <property type="entry name" value="Malonyl-Coenzyme A Acyl Carrier Protein, domain 2"/>
    <property type="match status" value="1"/>
</dbReference>
<dbReference type="InterPro" id="IPR014043">
    <property type="entry name" value="Acyl_transferase_dom"/>
</dbReference>
<dbReference type="InterPro" id="IPR016039">
    <property type="entry name" value="Thiolase-like"/>
</dbReference>
<evidence type="ECO:0000313" key="4">
    <source>
        <dbReference type="Proteomes" id="UP001305779"/>
    </source>
</evidence>